<dbReference type="Gene3D" id="2.60.40.1910">
    <property type="match status" value="1"/>
</dbReference>
<dbReference type="SUPFAM" id="SSF63737">
    <property type="entry name" value="Leukotriene A4 hydrolase N-terminal domain"/>
    <property type="match status" value="1"/>
</dbReference>
<dbReference type="InterPro" id="IPR045357">
    <property type="entry name" value="Aminopeptidase_N-like_N"/>
</dbReference>
<dbReference type="InParanoid" id="E2C4J5"/>
<dbReference type="GO" id="GO:0070006">
    <property type="term" value="F:metalloaminopeptidase activity"/>
    <property type="evidence" value="ECO:0007669"/>
    <property type="project" value="TreeGrafter"/>
</dbReference>
<evidence type="ECO:0000256" key="7">
    <source>
        <dbReference type="ARBA" id="ARBA00022801"/>
    </source>
</evidence>
<dbReference type="InterPro" id="IPR042097">
    <property type="entry name" value="Aminopeptidase_N-like_N_sf"/>
</dbReference>
<keyword evidence="9" id="KW-0482">Metalloprotease</keyword>
<name>E2C4J5_HARSA</name>
<dbReference type="InterPro" id="IPR001930">
    <property type="entry name" value="Peptidase_M1"/>
</dbReference>
<feature type="non-terminal residue" evidence="15">
    <location>
        <position position="1"/>
    </location>
</feature>
<evidence type="ECO:0000256" key="6">
    <source>
        <dbReference type="ARBA" id="ARBA00022723"/>
    </source>
</evidence>
<evidence type="ECO:0000256" key="8">
    <source>
        <dbReference type="ARBA" id="ARBA00022833"/>
    </source>
</evidence>
<evidence type="ECO:0000259" key="14">
    <source>
        <dbReference type="Pfam" id="PF17900"/>
    </source>
</evidence>
<dbReference type="PANTHER" id="PTHR11533">
    <property type="entry name" value="PROTEASE M1 ZINC METALLOPROTEASE"/>
    <property type="match status" value="1"/>
</dbReference>
<dbReference type="Pfam" id="PF01433">
    <property type="entry name" value="Peptidase_M1"/>
    <property type="match status" value="1"/>
</dbReference>
<dbReference type="Gene3D" id="1.25.50.20">
    <property type="match status" value="1"/>
</dbReference>
<dbReference type="PANTHER" id="PTHR11533:SF294">
    <property type="entry name" value="THYROTROPIN-RELEASING HORMONE-DEGRADING ECTOENZYME"/>
    <property type="match status" value="1"/>
</dbReference>
<dbReference type="Proteomes" id="UP000008237">
    <property type="component" value="Unassembled WGS sequence"/>
</dbReference>
<dbReference type="Gene3D" id="1.10.390.10">
    <property type="entry name" value="Neutral Protease Domain 2"/>
    <property type="match status" value="2"/>
</dbReference>
<dbReference type="Gene3D" id="2.60.40.1730">
    <property type="entry name" value="tricorn interacting facor f3 domain"/>
    <property type="match status" value="1"/>
</dbReference>
<dbReference type="GO" id="GO:0042277">
    <property type="term" value="F:peptide binding"/>
    <property type="evidence" value="ECO:0007669"/>
    <property type="project" value="TreeGrafter"/>
</dbReference>
<dbReference type="InterPro" id="IPR050344">
    <property type="entry name" value="Peptidase_M1_aminopeptidases"/>
</dbReference>
<comment type="cofactor">
    <cofactor evidence="1">
        <name>Zn(2+)</name>
        <dbReference type="ChEBI" id="CHEBI:29105"/>
    </cofactor>
</comment>
<keyword evidence="16" id="KW-1185">Reference proteome</keyword>
<dbReference type="GO" id="GO:0098552">
    <property type="term" value="C:side of membrane"/>
    <property type="evidence" value="ECO:0007669"/>
    <property type="project" value="UniProtKB-KW"/>
</dbReference>
<dbReference type="PRINTS" id="PR00756">
    <property type="entry name" value="ALADIPTASE"/>
</dbReference>
<dbReference type="GO" id="GO:0005886">
    <property type="term" value="C:plasma membrane"/>
    <property type="evidence" value="ECO:0007669"/>
    <property type="project" value="UniProtKB-SubCell"/>
</dbReference>
<sequence length="448" mass="53227">TNLYTRNAIRSFFPCWDNPTITAIFNISINHPIYYTVFSNMPILRTTEELQGVRWTYFRETPSMSIYLLAIVIISNITTYTSYQGINSMWFQTDIWKTFKYAHNIAYSATVYLSAYTNIRTLSVFEKLNYIIVPNGLNGMISAGGRQLVLYREEDIKYDEASNYFGRNISVTTLVAYEVARQWFVGFVSLKLENDIWINEILASFYSYYITAQVIPSFVLIHMLHHLLTPEIFQQAIEEYVKVSRTYNLWTIMQKYYNHENKSRYTIKEIIDSWLTTKYYPVLSIQSNNRRRIICYTFDNSDDLAKWKIPINYITKSNLTSYNITNIIWFGQKQMDIINDIDRDDFYILNVGQIGLYRVNYDYRNWLMISSYLQFDKYLNIPVLNRAQLISDSYYYAVKGELDSFVFIDIIRYLKRETNYIGWYPMFNILDNMSVYLNYLRANATVSI</sequence>
<dbReference type="Pfam" id="PF11838">
    <property type="entry name" value="ERAP1_C"/>
    <property type="match status" value="1"/>
</dbReference>
<keyword evidence="11" id="KW-0472">Membrane</keyword>
<evidence type="ECO:0000256" key="2">
    <source>
        <dbReference type="ARBA" id="ARBA00004609"/>
    </source>
</evidence>
<evidence type="ECO:0000256" key="1">
    <source>
        <dbReference type="ARBA" id="ARBA00001947"/>
    </source>
</evidence>
<keyword evidence="7" id="KW-0378">Hydrolase</keyword>
<accession>E2C4J5</accession>
<keyword evidence="11" id="KW-1133">Transmembrane helix</keyword>
<comment type="subcellular location">
    <subcellularLocation>
        <location evidence="2">Cell membrane</location>
        <topology evidence="2">Lipid-anchor</topology>
        <topology evidence="2">GPI-anchor</topology>
    </subcellularLocation>
</comment>
<keyword evidence="15" id="KW-0031">Aminopeptidase</keyword>
<keyword evidence="11" id="KW-0812">Transmembrane</keyword>
<dbReference type="InterPro" id="IPR014782">
    <property type="entry name" value="Peptidase_M1_dom"/>
</dbReference>
<dbReference type="Pfam" id="PF17900">
    <property type="entry name" value="Peptidase_M1_N"/>
    <property type="match status" value="1"/>
</dbReference>
<proteinExistence type="inferred from homology"/>
<organism evidence="16">
    <name type="scientific">Harpegnathos saltator</name>
    <name type="common">Jerdon's jumping ant</name>
    <dbReference type="NCBI Taxonomy" id="610380"/>
    <lineage>
        <taxon>Eukaryota</taxon>
        <taxon>Metazoa</taxon>
        <taxon>Ecdysozoa</taxon>
        <taxon>Arthropoda</taxon>
        <taxon>Hexapoda</taxon>
        <taxon>Insecta</taxon>
        <taxon>Pterygota</taxon>
        <taxon>Neoptera</taxon>
        <taxon>Endopterygota</taxon>
        <taxon>Hymenoptera</taxon>
        <taxon>Apocrita</taxon>
        <taxon>Aculeata</taxon>
        <taxon>Formicoidea</taxon>
        <taxon>Formicidae</taxon>
        <taxon>Ponerinae</taxon>
        <taxon>Ponerini</taxon>
        <taxon>Harpegnathos</taxon>
    </lineage>
</organism>
<feature type="domain" description="Aminopeptidase N-like N-terminal" evidence="14">
    <location>
        <begin position="9"/>
        <end position="68"/>
    </location>
</feature>
<evidence type="ECO:0000256" key="5">
    <source>
        <dbReference type="ARBA" id="ARBA00022670"/>
    </source>
</evidence>
<dbReference type="EMBL" id="GL452489">
    <property type="protein sequence ID" value="EFN77136.1"/>
    <property type="molecule type" value="Genomic_DNA"/>
</dbReference>
<feature type="domain" description="ERAP1-like C-terminal" evidence="13">
    <location>
        <begin position="346"/>
        <end position="435"/>
    </location>
</feature>
<dbReference type="AlphaFoldDB" id="E2C4J5"/>
<dbReference type="GO" id="GO:0004230">
    <property type="term" value="F:glutamyl aminopeptidase activity"/>
    <property type="evidence" value="ECO:0007669"/>
    <property type="project" value="UniProtKB-EC"/>
</dbReference>
<feature type="transmembrane region" description="Helical" evidence="11">
    <location>
        <begin position="64"/>
        <end position="83"/>
    </location>
</feature>
<dbReference type="GO" id="GO:0043171">
    <property type="term" value="P:peptide catabolic process"/>
    <property type="evidence" value="ECO:0007669"/>
    <property type="project" value="TreeGrafter"/>
</dbReference>
<gene>
    <name evidence="15" type="ORF">EAI_06999</name>
</gene>
<dbReference type="GO" id="GO:0006508">
    <property type="term" value="P:proteolysis"/>
    <property type="evidence" value="ECO:0007669"/>
    <property type="project" value="UniProtKB-KW"/>
</dbReference>
<dbReference type="InterPro" id="IPR027268">
    <property type="entry name" value="Peptidase_M4/M1_CTD_sf"/>
</dbReference>
<comment type="similarity">
    <text evidence="3">Belongs to the peptidase M1 family.</text>
</comment>
<dbReference type="GO" id="GO:0008270">
    <property type="term" value="F:zinc ion binding"/>
    <property type="evidence" value="ECO:0007669"/>
    <property type="project" value="InterPro"/>
</dbReference>
<evidence type="ECO:0000256" key="11">
    <source>
        <dbReference type="SAM" id="Phobius"/>
    </source>
</evidence>
<keyword evidence="6" id="KW-0479">Metal-binding</keyword>
<dbReference type="GO" id="GO:0005737">
    <property type="term" value="C:cytoplasm"/>
    <property type="evidence" value="ECO:0007669"/>
    <property type="project" value="TreeGrafter"/>
</dbReference>
<keyword evidence="10" id="KW-0449">Lipoprotein</keyword>
<keyword evidence="4" id="KW-0336">GPI-anchor</keyword>
<keyword evidence="8" id="KW-0862">Zinc</keyword>
<dbReference type="GO" id="GO:0005615">
    <property type="term" value="C:extracellular space"/>
    <property type="evidence" value="ECO:0007669"/>
    <property type="project" value="TreeGrafter"/>
</dbReference>
<dbReference type="SUPFAM" id="SSF55486">
    <property type="entry name" value="Metalloproteases ('zincins'), catalytic domain"/>
    <property type="match status" value="1"/>
</dbReference>
<evidence type="ECO:0000259" key="12">
    <source>
        <dbReference type="Pfam" id="PF01433"/>
    </source>
</evidence>
<evidence type="ECO:0000256" key="10">
    <source>
        <dbReference type="ARBA" id="ARBA00023288"/>
    </source>
</evidence>
<reference evidence="15 16" key="1">
    <citation type="journal article" date="2010" name="Science">
        <title>Genomic comparison of the ants Camponotus floridanus and Harpegnathos saltator.</title>
        <authorList>
            <person name="Bonasio R."/>
            <person name="Zhang G."/>
            <person name="Ye C."/>
            <person name="Mutti N.S."/>
            <person name="Fang X."/>
            <person name="Qin N."/>
            <person name="Donahue G."/>
            <person name="Yang P."/>
            <person name="Li Q."/>
            <person name="Li C."/>
            <person name="Zhang P."/>
            <person name="Huang Z."/>
            <person name="Berger S.L."/>
            <person name="Reinberg D."/>
            <person name="Wang J."/>
            <person name="Liebig J."/>
        </authorList>
    </citation>
    <scope>NUCLEOTIDE SEQUENCE [LARGE SCALE GENOMIC DNA]</scope>
    <source>
        <strain evidence="15 16">R22 G/1</strain>
    </source>
</reference>
<evidence type="ECO:0000256" key="9">
    <source>
        <dbReference type="ARBA" id="ARBA00023049"/>
    </source>
</evidence>
<evidence type="ECO:0000256" key="3">
    <source>
        <dbReference type="ARBA" id="ARBA00010136"/>
    </source>
</evidence>
<feature type="domain" description="Peptidase M1 membrane alanine aminopeptidase" evidence="12">
    <location>
        <begin position="147"/>
        <end position="216"/>
    </location>
</feature>
<protein>
    <submittedName>
        <fullName evidence="15">Glutamyl aminopeptidase</fullName>
    </submittedName>
</protein>
<keyword evidence="5" id="KW-0645">Protease</keyword>
<keyword evidence="4" id="KW-0325">Glycoprotein</keyword>
<evidence type="ECO:0000313" key="16">
    <source>
        <dbReference type="Proteomes" id="UP000008237"/>
    </source>
</evidence>
<evidence type="ECO:0000313" key="15">
    <source>
        <dbReference type="EMBL" id="EFN77136.1"/>
    </source>
</evidence>
<evidence type="ECO:0000256" key="4">
    <source>
        <dbReference type="ARBA" id="ARBA00022622"/>
    </source>
</evidence>
<dbReference type="InterPro" id="IPR024571">
    <property type="entry name" value="ERAP1-like_C_dom"/>
</dbReference>
<evidence type="ECO:0000259" key="13">
    <source>
        <dbReference type="Pfam" id="PF11838"/>
    </source>
</evidence>